<name>A0A9P9DZG5_9HYPO</name>
<dbReference type="InterPro" id="IPR052374">
    <property type="entry name" value="SERAC1"/>
</dbReference>
<evidence type="ECO:0000256" key="3">
    <source>
        <dbReference type="ARBA" id="ARBA00004370"/>
    </source>
</evidence>
<dbReference type="EMBL" id="JAGMUU010000022">
    <property type="protein sequence ID" value="KAH7128093.1"/>
    <property type="molecule type" value="Genomic_DNA"/>
</dbReference>
<comment type="subcellular location">
    <subcellularLocation>
        <location evidence="2">Endoplasmic reticulum</location>
    </subcellularLocation>
    <subcellularLocation>
        <location evidence="3">Membrane</location>
    </subcellularLocation>
    <subcellularLocation>
        <location evidence="1">Mitochondrion</location>
    </subcellularLocation>
</comment>
<evidence type="ECO:0000256" key="2">
    <source>
        <dbReference type="ARBA" id="ARBA00004240"/>
    </source>
</evidence>
<dbReference type="AlphaFoldDB" id="A0A9P9DZG5"/>
<dbReference type="Proteomes" id="UP000717696">
    <property type="component" value="Unassembled WGS sequence"/>
</dbReference>
<reference evidence="7" key="1">
    <citation type="journal article" date="2021" name="Nat. Commun.">
        <title>Genetic determinants of endophytism in the Arabidopsis root mycobiome.</title>
        <authorList>
            <person name="Mesny F."/>
            <person name="Miyauchi S."/>
            <person name="Thiergart T."/>
            <person name="Pickel B."/>
            <person name="Atanasova L."/>
            <person name="Karlsson M."/>
            <person name="Huettel B."/>
            <person name="Barry K.W."/>
            <person name="Haridas S."/>
            <person name="Chen C."/>
            <person name="Bauer D."/>
            <person name="Andreopoulos W."/>
            <person name="Pangilinan J."/>
            <person name="LaButti K."/>
            <person name="Riley R."/>
            <person name="Lipzen A."/>
            <person name="Clum A."/>
            <person name="Drula E."/>
            <person name="Henrissat B."/>
            <person name="Kohler A."/>
            <person name="Grigoriev I.V."/>
            <person name="Martin F.M."/>
            <person name="Hacquard S."/>
        </authorList>
    </citation>
    <scope>NUCLEOTIDE SEQUENCE</scope>
    <source>
        <strain evidence="7">MPI-CAGE-AT-0021</strain>
    </source>
</reference>
<comment type="caution">
    <text evidence="7">The sequence shown here is derived from an EMBL/GenBank/DDBJ whole genome shotgun (WGS) entry which is preliminary data.</text>
</comment>
<evidence type="ECO:0000256" key="5">
    <source>
        <dbReference type="ARBA" id="ARBA00023128"/>
    </source>
</evidence>
<dbReference type="GO" id="GO:0005739">
    <property type="term" value="C:mitochondrion"/>
    <property type="evidence" value="ECO:0007669"/>
    <property type="project" value="UniProtKB-SubCell"/>
</dbReference>
<dbReference type="OrthoDB" id="1658288at2759"/>
<evidence type="ECO:0000313" key="7">
    <source>
        <dbReference type="EMBL" id="KAH7128093.1"/>
    </source>
</evidence>
<keyword evidence="4" id="KW-0256">Endoplasmic reticulum</keyword>
<proteinExistence type="predicted"/>
<evidence type="ECO:0000256" key="6">
    <source>
        <dbReference type="ARBA" id="ARBA00023136"/>
    </source>
</evidence>
<evidence type="ECO:0000256" key="1">
    <source>
        <dbReference type="ARBA" id="ARBA00004173"/>
    </source>
</evidence>
<feature type="non-terminal residue" evidence="7">
    <location>
        <position position="1"/>
    </location>
</feature>
<dbReference type="PANTHER" id="PTHR48182">
    <property type="entry name" value="PROTEIN SERAC1"/>
    <property type="match status" value="1"/>
</dbReference>
<feature type="non-terminal residue" evidence="7">
    <location>
        <position position="251"/>
    </location>
</feature>
<keyword evidence="8" id="KW-1185">Reference proteome</keyword>
<dbReference type="PANTHER" id="PTHR48182:SF2">
    <property type="entry name" value="PROTEIN SERAC1"/>
    <property type="match status" value="1"/>
</dbReference>
<protein>
    <submittedName>
        <fullName evidence="7">Uncharacterized protein</fullName>
    </submittedName>
</protein>
<sequence>LHLLSEDCPTCRIMTFGYDSKITRIFDGPANQSSIFGHSRDLLYVLARNRLNCRFVTFVAHFLGGKCLHESEDRLFLLLETFRPSLYAGLIDVQNSTKGIFFLGTLHRGSAVASMGEALRRLVAVCGFDKNDKNIRALRFDSTELEISREAFMRQWRQEEFLVRTFQESQSYKNFSSSLDDLKEHAEHINANHFGICRFMVRDDPGYKQVGGELCKIVDKFRRECEELEQTRLEKQASSLSCLSSSAPPPF</sequence>
<organism evidence="7 8">
    <name type="scientific">Dactylonectria estremocensis</name>
    <dbReference type="NCBI Taxonomy" id="1079267"/>
    <lineage>
        <taxon>Eukaryota</taxon>
        <taxon>Fungi</taxon>
        <taxon>Dikarya</taxon>
        <taxon>Ascomycota</taxon>
        <taxon>Pezizomycotina</taxon>
        <taxon>Sordariomycetes</taxon>
        <taxon>Hypocreomycetidae</taxon>
        <taxon>Hypocreales</taxon>
        <taxon>Nectriaceae</taxon>
        <taxon>Dactylonectria</taxon>
    </lineage>
</organism>
<keyword evidence="5" id="KW-0496">Mitochondrion</keyword>
<accession>A0A9P9DZG5</accession>
<keyword evidence="6" id="KW-0472">Membrane</keyword>
<evidence type="ECO:0000256" key="4">
    <source>
        <dbReference type="ARBA" id="ARBA00022824"/>
    </source>
</evidence>
<dbReference type="GO" id="GO:0005783">
    <property type="term" value="C:endoplasmic reticulum"/>
    <property type="evidence" value="ECO:0007669"/>
    <property type="project" value="UniProtKB-SubCell"/>
</dbReference>
<dbReference type="GO" id="GO:0016020">
    <property type="term" value="C:membrane"/>
    <property type="evidence" value="ECO:0007669"/>
    <property type="project" value="UniProtKB-SubCell"/>
</dbReference>
<gene>
    <name evidence="7" type="ORF">B0J13DRAFT_412232</name>
</gene>
<evidence type="ECO:0000313" key="8">
    <source>
        <dbReference type="Proteomes" id="UP000717696"/>
    </source>
</evidence>